<evidence type="ECO:0000313" key="3">
    <source>
        <dbReference type="Proteomes" id="UP000322887"/>
    </source>
</evidence>
<dbReference type="Proteomes" id="UP000322887">
    <property type="component" value="Chromosome"/>
</dbReference>
<dbReference type="EMBL" id="CP042910">
    <property type="protein sequence ID" value="QEG14692.1"/>
    <property type="molecule type" value="Genomic_DNA"/>
</dbReference>
<reference evidence="2 3" key="1">
    <citation type="submission" date="2019-08" db="EMBL/GenBank/DDBJ databases">
        <title>Deep-cultivation of Planctomycetes and their phenomic and genomic characterization uncovers novel biology.</title>
        <authorList>
            <person name="Wiegand S."/>
            <person name="Jogler M."/>
            <person name="Boedeker C."/>
            <person name="Pinto D."/>
            <person name="Vollmers J."/>
            <person name="Rivas-Marin E."/>
            <person name="Kohn T."/>
            <person name="Peeters S.H."/>
            <person name="Heuer A."/>
            <person name="Rast P."/>
            <person name="Oberbeckmann S."/>
            <person name="Bunk B."/>
            <person name="Jeske O."/>
            <person name="Meyerdierks A."/>
            <person name="Storesund J.E."/>
            <person name="Kallscheuer N."/>
            <person name="Luecker S."/>
            <person name="Lage O.M."/>
            <person name="Pohl T."/>
            <person name="Merkel B.J."/>
            <person name="Hornburger P."/>
            <person name="Mueller R.-W."/>
            <person name="Bruemmer F."/>
            <person name="Labrenz M."/>
            <person name="Spormann A.M."/>
            <person name="Op den Camp H."/>
            <person name="Overmann J."/>
            <person name="Amann R."/>
            <person name="Jetten M.S.M."/>
            <person name="Mascher T."/>
            <person name="Medema M.H."/>
            <person name="Devos D.P."/>
            <person name="Kaster A.-K."/>
            <person name="Ovreas L."/>
            <person name="Rohde M."/>
            <person name="Galperin M.Y."/>
            <person name="Jogler C."/>
        </authorList>
    </citation>
    <scope>NUCLEOTIDE SEQUENCE [LARGE SCALE GENOMIC DNA]</scope>
    <source>
        <strain evidence="2 3">DSM 8797</strain>
    </source>
</reference>
<dbReference type="GeneID" id="98645208"/>
<organism evidence="2 3">
    <name type="scientific">Gimesia maris</name>
    <dbReference type="NCBI Taxonomy" id="122"/>
    <lineage>
        <taxon>Bacteria</taxon>
        <taxon>Pseudomonadati</taxon>
        <taxon>Planctomycetota</taxon>
        <taxon>Planctomycetia</taxon>
        <taxon>Planctomycetales</taxon>
        <taxon>Planctomycetaceae</taxon>
        <taxon>Gimesia</taxon>
    </lineage>
</organism>
<feature type="coiled-coil region" evidence="1">
    <location>
        <begin position="92"/>
        <end position="119"/>
    </location>
</feature>
<proteinExistence type="predicted"/>
<accession>A0ABX5YGJ3</accession>
<evidence type="ECO:0000313" key="2">
    <source>
        <dbReference type="EMBL" id="QEG14692.1"/>
    </source>
</evidence>
<protein>
    <submittedName>
        <fullName evidence="2">Uncharacterized protein</fullName>
    </submittedName>
</protein>
<name>A0ABX5YGJ3_9PLAN</name>
<keyword evidence="1" id="KW-0175">Coiled coil</keyword>
<sequence length="287" mass="33388">MSFQPRNMLSLLVILLIPSVLPADDINGRVPFRSRSFDGELNSRMIEQTVIDAGQFEEHSQPLQRSNYPEQNLNRVIMILAYAGPDLGRNGKSDLEIAREEFKERVEAAMKSIDELFEKEKAIAIKRGNTHGAYLIERQRKRFKEKRILPSVIRTTHFEKEIVVAVTSMQKAYHSEILEFTRNGDKSKASWLETKAYNEISPYLFDGRRVYVRDGGAVYSIQPDHSWLEVKNKGKSHVRFHEAARKSDYIELKSKTTDVRVRLYNDRVSLKHGYYPWGHFKKGRWAQ</sequence>
<evidence type="ECO:0000256" key="1">
    <source>
        <dbReference type="SAM" id="Coils"/>
    </source>
</evidence>
<dbReference type="RefSeq" id="WP_149302416.1">
    <property type="nucleotide sequence ID" value="NZ_CP036353.1"/>
</dbReference>
<gene>
    <name evidence="2" type="ORF">GmarT_05280</name>
</gene>
<keyword evidence="3" id="KW-1185">Reference proteome</keyword>